<sequence length="63" mass="7191">MKRLEKNCEVIYPFLVGNEAEARKAGKIFMEDEVDIVLMYHATYVDDAMSIALIDEIKGILRA</sequence>
<dbReference type="EMBL" id="BARU01002201">
    <property type="protein sequence ID" value="GAH25254.1"/>
    <property type="molecule type" value="Genomic_DNA"/>
</dbReference>
<reference evidence="1" key="1">
    <citation type="journal article" date="2014" name="Front. Microbiol.">
        <title>High frequency of phylogenetically diverse reductive dehalogenase-homologous genes in deep subseafloor sedimentary metagenomes.</title>
        <authorList>
            <person name="Kawai M."/>
            <person name="Futagami T."/>
            <person name="Toyoda A."/>
            <person name="Takaki Y."/>
            <person name="Nishi S."/>
            <person name="Hori S."/>
            <person name="Arai W."/>
            <person name="Tsubouchi T."/>
            <person name="Morono Y."/>
            <person name="Uchiyama I."/>
            <person name="Ito T."/>
            <person name="Fujiyama A."/>
            <person name="Inagaki F."/>
            <person name="Takami H."/>
        </authorList>
    </citation>
    <scope>NUCLEOTIDE SEQUENCE</scope>
    <source>
        <strain evidence="1">Expedition CK06-06</strain>
    </source>
</reference>
<protein>
    <submittedName>
        <fullName evidence="1">Uncharacterized protein</fullName>
    </submittedName>
</protein>
<gene>
    <name evidence="1" type="ORF">S03H2_05311</name>
</gene>
<accession>X1F780</accession>
<organism evidence="1">
    <name type="scientific">marine sediment metagenome</name>
    <dbReference type="NCBI Taxonomy" id="412755"/>
    <lineage>
        <taxon>unclassified sequences</taxon>
        <taxon>metagenomes</taxon>
        <taxon>ecological metagenomes</taxon>
    </lineage>
</organism>
<evidence type="ECO:0000313" key="1">
    <source>
        <dbReference type="EMBL" id="GAH25254.1"/>
    </source>
</evidence>
<proteinExistence type="predicted"/>
<dbReference type="AlphaFoldDB" id="X1F780"/>
<feature type="non-terminal residue" evidence="1">
    <location>
        <position position="63"/>
    </location>
</feature>
<comment type="caution">
    <text evidence="1">The sequence shown here is derived from an EMBL/GenBank/DDBJ whole genome shotgun (WGS) entry which is preliminary data.</text>
</comment>
<name>X1F780_9ZZZZ</name>